<evidence type="ECO:0000256" key="1">
    <source>
        <dbReference type="SAM" id="MobiDB-lite"/>
    </source>
</evidence>
<organism evidence="2 3">
    <name type="scientific">Ectopseudomonas mendocina</name>
    <name type="common">Pseudomonas mendocina</name>
    <dbReference type="NCBI Taxonomy" id="300"/>
    <lineage>
        <taxon>Bacteria</taxon>
        <taxon>Pseudomonadati</taxon>
        <taxon>Pseudomonadota</taxon>
        <taxon>Gammaproteobacteria</taxon>
        <taxon>Pseudomonadales</taxon>
        <taxon>Pseudomonadaceae</taxon>
        <taxon>Ectopseudomonas</taxon>
    </lineage>
</organism>
<protein>
    <submittedName>
        <fullName evidence="2">Uncharacterized protein</fullName>
    </submittedName>
</protein>
<dbReference type="AlphaFoldDB" id="A0A379IZH8"/>
<feature type="region of interest" description="Disordered" evidence="1">
    <location>
        <begin position="1"/>
        <end position="38"/>
    </location>
</feature>
<reference evidence="2 3" key="1">
    <citation type="submission" date="2018-06" db="EMBL/GenBank/DDBJ databases">
        <authorList>
            <consortium name="Pathogen Informatics"/>
            <person name="Doyle S."/>
        </authorList>
    </citation>
    <scope>NUCLEOTIDE SEQUENCE [LARGE SCALE GENOMIC DNA]</scope>
    <source>
        <strain evidence="2 3">NCTC10899</strain>
    </source>
</reference>
<evidence type="ECO:0000313" key="3">
    <source>
        <dbReference type="Proteomes" id="UP000254260"/>
    </source>
</evidence>
<name>A0A379IZH8_ECTME</name>
<accession>A0A379IZH8</accession>
<feature type="compositionally biased region" description="Basic and acidic residues" evidence="1">
    <location>
        <begin position="1"/>
        <end position="12"/>
    </location>
</feature>
<dbReference type="Proteomes" id="UP000254260">
    <property type="component" value="Unassembled WGS sequence"/>
</dbReference>
<sequence length="38" mass="4285">MPNDGHPQEDAGPRTFLGSEYNKDNHFLSTAQPLERTL</sequence>
<gene>
    <name evidence="2" type="ORF">NCTC10899_04576</name>
</gene>
<evidence type="ECO:0000313" key="2">
    <source>
        <dbReference type="EMBL" id="SUD41697.1"/>
    </source>
</evidence>
<proteinExistence type="predicted"/>
<dbReference type="EMBL" id="UGUU01000001">
    <property type="protein sequence ID" value="SUD41697.1"/>
    <property type="molecule type" value="Genomic_DNA"/>
</dbReference>